<proteinExistence type="predicted"/>
<evidence type="ECO:0000313" key="2">
    <source>
        <dbReference type="EMBL" id="GGL18562.1"/>
    </source>
</evidence>
<reference evidence="2" key="1">
    <citation type="journal article" date="2014" name="Int. J. Syst. Evol. Microbiol.">
        <title>Complete genome sequence of Corynebacterium casei LMG S-19264T (=DSM 44701T), isolated from a smear-ripened cheese.</title>
        <authorList>
            <consortium name="US DOE Joint Genome Institute (JGI-PGF)"/>
            <person name="Walter F."/>
            <person name="Albersmeier A."/>
            <person name="Kalinowski J."/>
            <person name="Ruckert C."/>
        </authorList>
    </citation>
    <scope>NUCLEOTIDE SEQUENCE</scope>
    <source>
        <strain evidence="2">JCM 3035</strain>
    </source>
</reference>
<dbReference type="Proteomes" id="UP000637788">
    <property type="component" value="Unassembled WGS sequence"/>
</dbReference>
<name>A0A917RQJ2_9ACTN</name>
<comment type="caution">
    <text evidence="2">The sequence shown here is derived from an EMBL/GenBank/DDBJ whole genome shotgun (WGS) entry which is preliminary data.</text>
</comment>
<evidence type="ECO:0000313" key="3">
    <source>
        <dbReference type="Proteomes" id="UP000637788"/>
    </source>
</evidence>
<reference evidence="2" key="2">
    <citation type="submission" date="2020-09" db="EMBL/GenBank/DDBJ databases">
        <authorList>
            <person name="Sun Q."/>
            <person name="Ohkuma M."/>
        </authorList>
    </citation>
    <scope>NUCLEOTIDE SEQUENCE</scope>
    <source>
        <strain evidence="2">JCM 3035</strain>
    </source>
</reference>
<dbReference type="EMBL" id="BMPQ01000069">
    <property type="protein sequence ID" value="GGL18562.1"/>
    <property type="molecule type" value="Genomic_DNA"/>
</dbReference>
<evidence type="ECO:0000256" key="1">
    <source>
        <dbReference type="SAM" id="MobiDB-lite"/>
    </source>
</evidence>
<keyword evidence="3" id="KW-1185">Reference proteome</keyword>
<gene>
    <name evidence="2" type="ORF">GCM10010094_94540</name>
</gene>
<accession>A0A917RQJ2</accession>
<organism evidence="2 3">
    <name type="scientific">Streptomyces flaveus</name>
    <dbReference type="NCBI Taxonomy" id="66370"/>
    <lineage>
        <taxon>Bacteria</taxon>
        <taxon>Bacillati</taxon>
        <taxon>Actinomycetota</taxon>
        <taxon>Actinomycetes</taxon>
        <taxon>Kitasatosporales</taxon>
        <taxon>Streptomycetaceae</taxon>
        <taxon>Streptomyces</taxon>
        <taxon>Streptomyces aurantiacus group</taxon>
    </lineage>
</organism>
<sequence>MGIDRKRSGGTPYTKGHVGVPAGRCPGWTVGGHSAGPDVSREGWKVQTVPVIFPSAHTFSHEMYEWRRRAGKDGRGARG</sequence>
<protein>
    <submittedName>
        <fullName evidence="2">Uncharacterized protein</fullName>
    </submittedName>
</protein>
<feature type="region of interest" description="Disordered" evidence="1">
    <location>
        <begin position="1"/>
        <end position="41"/>
    </location>
</feature>
<dbReference type="AlphaFoldDB" id="A0A917RQJ2"/>